<dbReference type="Proteomes" id="UP000578091">
    <property type="component" value="Unassembled WGS sequence"/>
</dbReference>
<reference evidence="1 2" key="1">
    <citation type="submission" date="2020-07" db="EMBL/GenBank/DDBJ databases">
        <title>Luteimonas sp. SJ-92.</title>
        <authorList>
            <person name="Huang X.-X."/>
            <person name="Xu L."/>
            <person name="Sun J.-Q."/>
        </authorList>
    </citation>
    <scope>NUCLEOTIDE SEQUENCE [LARGE SCALE GENOMIC DNA]</scope>
    <source>
        <strain evidence="1 2">SJ-92</strain>
    </source>
</reference>
<organism evidence="1 2">
    <name type="scientific">Luteimonas salinisoli</name>
    <dbReference type="NCBI Taxonomy" id="2752307"/>
    <lineage>
        <taxon>Bacteria</taxon>
        <taxon>Pseudomonadati</taxon>
        <taxon>Pseudomonadota</taxon>
        <taxon>Gammaproteobacteria</taxon>
        <taxon>Lysobacterales</taxon>
        <taxon>Lysobacteraceae</taxon>
        <taxon>Luteimonas</taxon>
    </lineage>
</organism>
<evidence type="ECO:0000313" key="1">
    <source>
        <dbReference type="EMBL" id="NZA24925.1"/>
    </source>
</evidence>
<dbReference type="AlphaFoldDB" id="A0A853J7S3"/>
<gene>
    <name evidence="1" type="ORF">H0E84_00860</name>
</gene>
<accession>A0A853J7S3</accession>
<protein>
    <submittedName>
        <fullName evidence="1">Uncharacterized protein</fullName>
    </submittedName>
</protein>
<name>A0A853J7S3_9GAMM</name>
<keyword evidence="2" id="KW-1185">Reference proteome</keyword>
<dbReference type="EMBL" id="JACCKA010000008">
    <property type="protein sequence ID" value="NZA24925.1"/>
    <property type="molecule type" value="Genomic_DNA"/>
</dbReference>
<proteinExistence type="predicted"/>
<dbReference type="RefSeq" id="WP_180676734.1">
    <property type="nucleotide sequence ID" value="NZ_JACCKA010000008.1"/>
</dbReference>
<evidence type="ECO:0000313" key="2">
    <source>
        <dbReference type="Proteomes" id="UP000578091"/>
    </source>
</evidence>
<sequence>MSSHAVFIMPAVPHLPAPDWRALERSMLERGLLLADNGDGVPLVALREFMFALVSAGTGVPYRWNPAWKAPQDVVSGFVTQGVLPLGVNLPGSINLEGAVASLRAQGVKLDDSWMPAEASQATWASPRYRVGAAMKAFFFGSSEEERAEFALTLLEFDDEPLVVMGAGTAPPSRRGRDESLEELQPYGSFMDFIGAVYEDLDTVWVDAEGCSHHAMDLDWDKGFGIGRRMLMLEGAEIDYERFAAEIGRLVGTPMVDVHRQL</sequence>
<comment type="caution">
    <text evidence="1">The sequence shown here is derived from an EMBL/GenBank/DDBJ whole genome shotgun (WGS) entry which is preliminary data.</text>
</comment>